<dbReference type="Proteomes" id="UP000287188">
    <property type="component" value="Unassembled WGS sequence"/>
</dbReference>
<comment type="caution">
    <text evidence="4">The sequence shown here is derived from an EMBL/GenBank/DDBJ whole genome shotgun (WGS) entry which is preliminary data.</text>
</comment>
<evidence type="ECO:0000256" key="1">
    <source>
        <dbReference type="ARBA" id="ARBA00022729"/>
    </source>
</evidence>
<dbReference type="RefSeq" id="WP_161977808.1">
    <property type="nucleotide sequence ID" value="NZ_BIFS01000002.1"/>
</dbReference>
<gene>
    <name evidence="4" type="ORF">KDK_64050</name>
</gene>
<dbReference type="InterPro" id="IPR029050">
    <property type="entry name" value="Immunoprotect_excell_Ig-like"/>
</dbReference>
<sequence>MLQYAGANWTITSATKQTSYNGKQADQGSVYIILNLKIDNNSQKTVYPFPGDVMRLQSGNTTNKPDSNTLSSSIAPGQTNSQGQCAFIMPADSSDFTFILLPNELLATTQQVTTSFQIK</sequence>
<proteinExistence type="predicted"/>
<evidence type="ECO:0000313" key="5">
    <source>
        <dbReference type="Proteomes" id="UP000287188"/>
    </source>
</evidence>
<feature type="region of interest" description="Disordered" evidence="2">
    <location>
        <begin position="56"/>
        <end position="78"/>
    </location>
</feature>
<organism evidence="4 5">
    <name type="scientific">Dictyobacter kobayashii</name>
    <dbReference type="NCBI Taxonomy" id="2014872"/>
    <lineage>
        <taxon>Bacteria</taxon>
        <taxon>Bacillati</taxon>
        <taxon>Chloroflexota</taxon>
        <taxon>Ktedonobacteria</taxon>
        <taxon>Ktedonobacterales</taxon>
        <taxon>Dictyobacteraceae</taxon>
        <taxon>Dictyobacter</taxon>
    </lineage>
</organism>
<feature type="compositionally biased region" description="Polar residues" evidence="2">
    <location>
        <begin position="57"/>
        <end position="78"/>
    </location>
</feature>
<keyword evidence="5" id="KW-1185">Reference proteome</keyword>
<protein>
    <recommendedName>
        <fullName evidence="3">DUF4352 domain-containing protein</fullName>
    </recommendedName>
</protein>
<accession>A0A402AU58</accession>
<evidence type="ECO:0000256" key="2">
    <source>
        <dbReference type="SAM" id="MobiDB-lite"/>
    </source>
</evidence>
<name>A0A402AU58_9CHLR</name>
<dbReference type="InterPro" id="IPR029051">
    <property type="entry name" value="DUF4352"/>
</dbReference>
<dbReference type="Gene3D" id="2.60.40.1240">
    <property type="match status" value="1"/>
</dbReference>
<dbReference type="Pfam" id="PF11611">
    <property type="entry name" value="DUF4352"/>
    <property type="match status" value="1"/>
</dbReference>
<dbReference type="EMBL" id="BIFS01000002">
    <property type="protein sequence ID" value="GCE22605.1"/>
    <property type="molecule type" value="Genomic_DNA"/>
</dbReference>
<evidence type="ECO:0000313" key="4">
    <source>
        <dbReference type="EMBL" id="GCE22605.1"/>
    </source>
</evidence>
<dbReference type="AlphaFoldDB" id="A0A402AU58"/>
<feature type="domain" description="DUF4352" evidence="3">
    <location>
        <begin position="7"/>
        <end position="101"/>
    </location>
</feature>
<keyword evidence="1" id="KW-0732">Signal</keyword>
<reference evidence="5" key="1">
    <citation type="submission" date="2018-12" db="EMBL/GenBank/DDBJ databases">
        <title>Tengunoibacter tsumagoiensis gen. nov., sp. nov., Dictyobacter kobayashii sp. nov., D. alpinus sp. nov., and D. joshuensis sp. nov. and description of Dictyobacteraceae fam. nov. within the order Ktedonobacterales isolated from Tengu-no-mugimeshi.</title>
        <authorList>
            <person name="Wang C.M."/>
            <person name="Zheng Y."/>
            <person name="Sakai Y."/>
            <person name="Toyoda A."/>
            <person name="Minakuchi Y."/>
            <person name="Abe K."/>
            <person name="Yokota A."/>
            <person name="Yabe S."/>
        </authorList>
    </citation>
    <scope>NUCLEOTIDE SEQUENCE [LARGE SCALE GENOMIC DNA]</scope>
    <source>
        <strain evidence="5">Uno11</strain>
    </source>
</reference>
<evidence type="ECO:0000259" key="3">
    <source>
        <dbReference type="Pfam" id="PF11611"/>
    </source>
</evidence>